<feature type="region of interest" description="Disordered" evidence="1">
    <location>
        <begin position="57"/>
        <end position="97"/>
    </location>
</feature>
<organism evidence="2 3">
    <name type="scientific">Marinitenerispora sediminis</name>
    <dbReference type="NCBI Taxonomy" id="1931232"/>
    <lineage>
        <taxon>Bacteria</taxon>
        <taxon>Bacillati</taxon>
        <taxon>Actinomycetota</taxon>
        <taxon>Actinomycetes</taxon>
        <taxon>Streptosporangiales</taxon>
        <taxon>Nocardiopsidaceae</taxon>
        <taxon>Marinitenerispora</taxon>
    </lineage>
</organism>
<dbReference type="Proteomes" id="UP000253318">
    <property type="component" value="Unassembled WGS sequence"/>
</dbReference>
<dbReference type="EMBL" id="QEIN01000065">
    <property type="protein sequence ID" value="RCV59231.1"/>
    <property type="molecule type" value="Genomic_DNA"/>
</dbReference>
<dbReference type="GO" id="GO:0016746">
    <property type="term" value="F:acyltransferase activity"/>
    <property type="evidence" value="ECO:0007669"/>
    <property type="project" value="UniProtKB-KW"/>
</dbReference>
<keyword evidence="3" id="KW-1185">Reference proteome</keyword>
<dbReference type="InterPro" id="IPR016039">
    <property type="entry name" value="Thiolase-like"/>
</dbReference>
<evidence type="ECO:0000313" key="3">
    <source>
        <dbReference type="Proteomes" id="UP000253318"/>
    </source>
</evidence>
<dbReference type="AlphaFoldDB" id="A0A368T9H3"/>
<name>A0A368T9H3_9ACTN</name>
<dbReference type="PANTHER" id="PTHR34069:SF2">
    <property type="entry name" value="BETA-KETOACYL-[ACYL-CARRIER-PROTEIN] SYNTHASE III"/>
    <property type="match status" value="1"/>
</dbReference>
<dbReference type="SUPFAM" id="SSF53901">
    <property type="entry name" value="Thiolase-like"/>
    <property type="match status" value="1"/>
</dbReference>
<evidence type="ECO:0000313" key="2">
    <source>
        <dbReference type="EMBL" id="RCV59231.1"/>
    </source>
</evidence>
<gene>
    <name evidence="2" type="ORF">DEF24_10370</name>
</gene>
<evidence type="ECO:0000256" key="1">
    <source>
        <dbReference type="SAM" id="MobiDB-lite"/>
    </source>
</evidence>
<dbReference type="GO" id="GO:0044550">
    <property type="term" value="P:secondary metabolite biosynthetic process"/>
    <property type="evidence" value="ECO:0007669"/>
    <property type="project" value="TreeGrafter"/>
</dbReference>
<dbReference type="PANTHER" id="PTHR34069">
    <property type="entry name" value="3-OXOACYL-[ACYL-CARRIER-PROTEIN] SYNTHASE 3"/>
    <property type="match status" value="1"/>
</dbReference>
<dbReference type="CDD" id="cd00827">
    <property type="entry name" value="init_cond_enzymes"/>
    <property type="match status" value="1"/>
</dbReference>
<sequence length="441" mass="46450">MVGSRLIRYFARFGHAENPTPPPVSGARLSKVTWHCARRGIKCAGSGGHTAVPGVSTAPFAGRSPPRRCAGPSRDAVRRGGRPQARPHGPRGGAAVRLDHPVGIAAAALWLPDRRSTAESDVADQRAAAGAVRDLAHPSLPDAGEVPAPDMAVRAAEEALRSAGVRGDQLGLLCHAWMYYQGHDLWSPPHYIARRLGAQDALPVGIQQVCNGGATAVELTAARLAAEPERGYGLVTTGDRFTGPGFDRWTADYGVAYGDGGTAVLLRVPAGERDGLLLRATCTVASPELEEMHRGADPFAGAARTHRPRVDMRATKRAYLRSHGREAFAAANERCVRAVVTGALHDAGLAPDDKRIRCAVLPRFGRKTLHESWLPVLGELVGTELLDWGRDTGHLGAGDAIAGLAGLVRGEVLAPGEFALVFSAGAGFTWSCLVVQAPAPD</sequence>
<comment type="caution">
    <text evidence="2">The sequence shown here is derived from an EMBL/GenBank/DDBJ whole genome shotgun (WGS) entry which is preliminary data.</text>
</comment>
<reference evidence="2 3" key="1">
    <citation type="submission" date="2018-04" db="EMBL/GenBank/DDBJ databases">
        <title>Novel actinobacteria from marine sediment.</title>
        <authorList>
            <person name="Ng Z.Y."/>
            <person name="Tan G.Y.A."/>
        </authorList>
    </citation>
    <scope>NUCLEOTIDE SEQUENCE [LARGE SCALE GENOMIC DNA]</scope>
    <source>
        <strain evidence="2 3">TPS81</strain>
    </source>
</reference>
<dbReference type="Gene3D" id="3.40.47.10">
    <property type="match status" value="2"/>
</dbReference>
<accession>A0A368T9H3</accession>
<dbReference type="OrthoDB" id="7055207at2"/>
<proteinExistence type="predicted"/>
<protein>
    <submittedName>
        <fullName evidence="2">3-oxoacyl-ACP synthase</fullName>
    </submittedName>
</protein>